<keyword evidence="2" id="KW-1185">Reference proteome</keyword>
<reference evidence="1 2" key="1">
    <citation type="journal article" date="2022" name="G3 (Bethesda)">
        <title>Whole-genome sequence and methylome profiling of the almond [Prunus dulcis (Mill.) D.A. Webb] cultivar 'Nonpareil'.</title>
        <authorList>
            <person name="D'Amico-Willman K.M."/>
            <person name="Ouma W.Z."/>
            <person name="Meulia T."/>
            <person name="Sideli G.M."/>
            <person name="Gradziel T.M."/>
            <person name="Fresnedo-Ramirez J."/>
        </authorList>
    </citation>
    <scope>NUCLEOTIDE SEQUENCE [LARGE SCALE GENOMIC DNA]</scope>
    <source>
        <strain evidence="1">Clone GOH B32 T37-40</strain>
    </source>
</reference>
<dbReference type="AlphaFoldDB" id="A0AAD4YKJ4"/>
<evidence type="ECO:0000313" key="2">
    <source>
        <dbReference type="Proteomes" id="UP001054821"/>
    </source>
</evidence>
<dbReference type="InterPro" id="IPR052929">
    <property type="entry name" value="RNase_H-like_EbsB-rel"/>
</dbReference>
<proteinExistence type="predicted"/>
<evidence type="ECO:0008006" key="3">
    <source>
        <dbReference type="Google" id="ProtNLM"/>
    </source>
</evidence>
<organism evidence="1 2">
    <name type="scientific">Prunus dulcis</name>
    <name type="common">Almond</name>
    <name type="synonym">Amygdalus dulcis</name>
    <dbReference type="NCBI Taxonomy" id="3755"/>
    <lineage>
        <taxon>Eukaryota</taxon>
        <taxon>Viridiplantae</taxon>
        <taxon>Streptophyta</taxon>
        <taxon>Embryophyta</taxon>
        <taxon>Tracheophyta</taxon>
        <taxon>Spermatophyta</taxon>
        <taxon>Magnoliopsida</taxon>
        <taxon>eudicotyledons</taxon>
        <taxon>Gunneridae</taxon>
        <taxon>Pentapetalae</taxon>
        <taxon>rosids</taxon>
        <taxon>fabids</taxon>
        <taxon>Rosales</taxon>
        <taxon>Rosaceae</taxon>
        <taxon>Amygdaloideae</taxon>
        <taxon>Amygdaleae</taxon>
        <taxon>Prunus</taxon>
    </lineage>
</organism>
<protein>
    <recommendedName>
        <fullName evidence="3">RNase H type-1 domain-containing protein</fullName>
    </recommendedName>
</protein>
<dbReference type="PANTHER" id="PTHR47074:SF75">
    <property type="entry name" value="RNASE H TYPE-1 DOMAIN-CONTAINING PROTEIN"/>
    <property type="match status" value="1"/>
</dbReference>
<name>A0AAD4YKJ4_PRUDU</name>
<dbReference type="Proteomes" id="UP001054821">
    <property type="component" value="Chromosome 8"/>
</dbReference>
<dbReference type="EMBL" id="JAJFAZ020000008">
    <property type="protein sequence ID" value="KAI5312445.1"/>
    <property type="molecule type" value="Genomic_DNA"/>
</dbReference>
<sequence>MFMDCQYAKDVWALSPYLMPLPPQAGDLYIWLLSLSPTFTKSELDHLSKALLICWKIWEARNNMVFHDSKATLASCFFAAAYVGLDFWRLNSKARLGSADSMMIKWNPPPIGWIKINFDGSLMNSHASTGFVIRDSEGHVLIAGSNNIAKIPFMLRNVLLFVMVLPLHLIEDGIKL</sequence>
<accession>A0AAD4YKJ4</accession>
<dbReference type="PANTHER" id="PTHR47074">
    <property type="entry name" value="BNAC02G40300D PROTEIN"/>
    <property type="match status" value="1"/>
</dbReference>
<comment type="caution">
    <text evidence="1">The sequence shown here is derived from an EMBL/GenBank/DDBJ whole genome shotgun (WGS) entry which is preliminary data.</text>
</comment>
<evidence type="ECO:0000313" key="1">
    <source>
        <dbReference type="EMBL" id="KAI5312445.1"/>
    </source>
</evidence>
<gene>
    <name evidence="1" type="ORF">L3X38_041618</name>
</gene>